<dbReference type="Gene3D" id="1.10.510.10">
    <property type="entry name" value="Transferase(Phosphotransferase) domain 1"/>
    <property type="match status" value="1"/>
</dbReference>
<dbReference type="InterPro" id="IPR011009">
    <property type="entry name" value="Kinase-like_dom_sf"/>
</dbReference>
<feature type="region of interest" description="Disordered" evidence="6">
    <location>
        <begin position="264"/>
        <end position="372"/>
    </location>
</feature>
<dbReference type="InterPro" id="IPR000719">
    <property type="entry name" value="Prot_kinase_dom"/>
</dbReference>
<dbReference type="PROSITE" id="PS50011">
    <property type="entry name" value="PROTEIN_KINASE_DOM"/>
    <property type="match status" value="1"/>
</dbReference>
<evidence type="ECO:0000256" key="1">
    <source>
        <dbReference type="ARBA" id="ARBA00022679"/>
    </source>
</evidence>
<dbReference type="InterPro" id="IPR008271">
    <property type="entry name" value="Ser/Thr_kinase_AS"/>
</dbReference>
<keyword evidence="9" id="KW-1185">Reference proteome</keyword>
<evidence type="ECO:0000256" key="5">
    <source>
        <dbReference type="PROSITE-ProRule" id="PRU10141"/>
    </source>
</evidence>
<dbReference type="CDD" id="cd14014">
    <property type="entry name" value="STKc_PknB_like"/>
    <property type="match status" value="1"/>
</dbReference>
<evidence type="ECO:0000256" key="6">
    <source>
        <dbReference type="SAM" id="MobiDB-lite"/>
    </source>
</evidence>
<evidence type="ECO:0000256" key="3">
    <source>
        <dbReference type="ARBA" id="ARBA00022777"/>
    </source>
</evidence>
<keyword evidence="4 5" id="KW-0067">ATP-binding</keyword>
<evidence type="ECO:0000256" key="4">
    <source>
        <dbReference type="ARBA" id="ARBA00022840"/>
    </source>
</evidence>
<dbReference type="Gene3D" id="3.30.200.20">
    <property type="entry name" value="Phosphorylase Kinase, domain 1"/>
    <property type="match status" value="1"/>
</dbReference>
<evidence type="ECO:0000259" key="7">
    <source>
        <dbReference type="PROSITE" id="PS50011"/>
    </source>
</evidence>
<dbReference type="PANTHER" id="PTHR43289:SF34">
    <property type="entry name" value="SERINE_THREONINE-PROTEIN KINASE YBDM-RELATED"/>
    <property type="match status" value="1"/>
</dbReference>
<dbReference type="PROSITE" id="PS00107">
    <property type="entry name" value="PROTEIN_KINASE_ATP"/>
    <property type="match status" value="1"/>
</dbReference>
<protein>
    <recommendedName>
        <fullName evidence="7">Protein kinase domain-containing protein</fullName>
    </recommendedName>
</protein>
<dbReference type="RefSeq" id="WP_372470311.1">
    <property type="nucleotide sequence ID" value="NZ_BNDW01000117.1"/>
</dbReference>
<feature type="compositionally biased region" description="Pro residues" evidence="6">
    <location>
        <begin position="358"/>
        <end position="369"/>
    </location>
</feature>
<keyword evidence="3" id="KW-0418">Kinase</keyword>
<proteinExistence type="predicted"/>
<comment type="caution">
    <text evidence="8">The sequence shown here is derived from an EMBL/GenBank/DDBJ whole genome shotgun (WGS) entry which is preliminary data.</text>
</comment>
<keyword evidence="1" id="KW-0808">Transferase</keyword>
<feature type="binding site" evidence="5">
    <location>
        <position position="45"/>
    </location>
    <ligand>
        <name>ATP</name>
        <dbReference type="ChEBI" id="CHEBI:30616"/>
    </ligand>
</feature>
<evidence type="ECO:0000313" key="8">
    <source>
        <dbReference type="EMBL" id="GHI27834.1"/>
    </source>
</evidence>
<name>A0ABQ3PS42_9ACTN</name>
<dbReference type="Pfam" id="PF00069">
    <property type="entry name" value="Pkinase"/>
    <property type="match status" value="1"/>
</dbReference>
<evidence type="ECO:0000256" key="2">
    <source>
        <dbReference type="ARBA" id="ARBA00022741"/>
    </source>
</evidence>
<feature type="domain" description="Protein kinase" evidence="7">
    <location>
        <begin position="17"/>
        <end position="265"/>
    </location>
</feature>
<dbReference type="InterPro" id="IPR017441">
    <property type="entry name" value="Protein_kinase_ATP_BS"/>
</dbReference>
<keyword evidence="2 5" id="KW-0547">Nucleotide-binding</keyword>
<feature type="compositionally biased region" description="Acidic residues" evidence="6">
    <location>
        <begin position="268"/>
        <end position="282"/>
    </location>
</feature>
<dbReference type="SUPFAM" id="SSF56112">
    <property type="entry name" value="Protein kinase-like (PK-like)"/>
    <property type="match status" value="1"/>
</dbReference>
<organism evidence="8 9">
    <name type="scientific">Streptomyces hydrogenans</name>
    <dbReference type="NCBI Taxonomy" id="1873719"/>
    <lineage>
        <taxon>Bacteria</taxon>
        <taxon>Bacillati</taxon>
        <taxon>Actinomycetota</taxon>
        <taxon>Actinomycetes</taxon>
        <taxon>Kitasatosporales</taxon>
        <taxon>Streptomycetaceae</taxon>
        <taxon>Streptomyces</taxon>
    </lineage>
</organism>
<accession>A0ABQ3PS42</accession>
<dbReference type="EMBL" id="BNDW01000117">
    <property type="protein sequence ID" value="GHI27834.1"/>
    <property type="molecule type" value="Genomic_DNA"/>
</dbReference>
<dbReference type="Proteomes" id="UP001052739">
    <property type="component" value="Unassembled WGS sequence"/>
</dbReference>
<sequence>MGLGSQGRGLPERIGGYALERELGAGGMGTVYLARSRGGRTVAVKVARPELAADPHFRARFRAEVEAARKVGGFHTAPVVDADPDARTPWLATAYIPGPTLSRLLGERGPMDERRLRMLGAALAEALQAIHACGLIHRDLKPGNIIMADDGPRVLDFGIARALESTRLTSTGAAFGTPGFLAPEQAQGLEVGAAADVFALGAVLVAAAGGSAFGEGTPMALMYRSVHEEANLSAVPEGLRPVVAACLAKQPARRPTPARLLDLFVPEPEPEPDPQAESDPGAEAEAGPVPELVPASEPGPDPTPVPAELPAPAATHPPTLPAPADAVPPARPPAADGPDRPVAPGVESAVTRTAVVPVPGPRGPAPVPAPRRKGRPGLVAAAVAGVLLAAGTVGYALYEPPPEDKGPSLPEATHMLVMPTSLLGGAYGLTSETLPPADRTGDAPEEDARHLSAAYYGSDGAAFRGLEAVGVFGRLKDPKARREGYLALATGDRVIEPRREFRFPGSDVEFSCEMVIVSDSSTTRCAWADDNTAAVVSFSPATVNLDLAAKETRRIHQAMRTPVI</sequence>
<dbReference type="PANTHER" id="PTHR43289">
    <property type="entry name" value="MITOGEN-ACTIVATED PROTEIN KINASE KINASE KINASE 20-RELATED"/>
    <property type="match status" value="1"/>
</dbReference>
<dbReference type="PROSITE" id="PS00108">
    <property type="entry name" value="PROTEIN_KINASE_ST"/>
    <property type="match status" value="1"/>
</dbReference>
<dbReference type="SMART" id="SM00220">
    <property type="entry name" value="S_TKc"/>
    <property type="match status" value="1"/>
</dbReference>
<evidence type="ECO:0000313" key="9">
    <source>
        <dbReference type="Proteomes" id="UP001052739"/>
    </source>
</evidence>
<feature type="compositionally biased region" description="Pro residues" evidence="6">
    <location>
        <begin position="297"/>
        <end position="309"/>
    </location>
</feature>
<reference evidence="8" key="1">
    <citation type="submission" date="2024-05" db="EMBL/GenBank/DDBJ databases">
        <title>Whole genome shotgun sequence of Streptomyces hydrogenans NBRC 13475.</title>
        <authorList>
            <person name="Komaki H."/>
            <person name="Tamura T."/>
        </authorList>
    </citation>
    <scope>NUCLEOTIDE SEQUENCE</scope>
    <source>
        <strain evidence="8">NBRC 13475</strain>
    </source>
</reference>
<gene>
    <name evidence="8" type="ORF">Shyd_92050</name>
</gene>
<feature type="compositionally biased region" description="Low complexity" evidence="6">
    <location>
        <begin position="310"/>
        <end position="357"/>
    </location>
</feature>